<proteinExistence type="predicted"/>
<dbReference type="EMBL" id="NCKW01016845">
    <property type="protein sequence ID" value="POM60628.1"/>
    <property type="molecule type" value="Genomic_DNA"/>
</dbReference>
<dbReference type="OrthoDB" id="8121869at2759"/>
<dbReference type="Proteomes" id="UP000237271">
    <property type="component" value="Unassembled WGS sequence"/>
</dbReference>
<organism evidence="1 2">
    <name type="scientific">Phytophthora palmivora</name>
    <dbReference type="NCBI Taxonomy" id="4796"/>
    <lineage>
        <taxon>Eukaryota</taxon>
        <taxon>Sar</taxon>
        <taxon>Stramenopiles</taxon>
        <taxon>Oomycota</taxon>
        <taxon>Peronosporomycetes</taxon>
        <taxon>Peronosporales</taxon>
        <taxon>Peronosporaceae</taxon>
        <taxon>Phytophthora</taxon>
    </lineage>
</organism>
<dbReference type="GO" id="GO:0004386">
    <property type="term" value="F:helicase activity"/>
    <property type="evidence" value="ECO:0007669"/>
    <property type="project" value="UniProtKB-KW"/>
</dbReference>
<keyword evidence="1" id="KW-0547">Nucleotide-binding</keyword>
<evidence type="ECO:0000313" key="1">
    <source>
        <dbReference type="EMBL" id="POM60628.1"/>
    </source>
</evidence>
<dbReference type="AlphaFoldDB" id="A0A2P4X4Z8"/>
<sequence>MSKVPCDNWKNDSLITKGFGDGLACLLLCNQKGPTSFEDLRTVNGYLYPTYRDAARAVGYLENDRGDHQMSVHRILQDIMSNDQEPFSGKYLFYQVTFYKLYLP</sequence>
<name>A0A2P4X4Z8_9STRA</name>
<keyword evidence="1" id="KW-0378">Hydrolase</keyword>
<protein>
    <submittedName>
        <fullName evidence="1">Helitron helicase-like protein</fullName>
    </submittedName>
</protein>
<gene>
    <name evidence="1" type="ORF">PHPALM_30492</name>
</gene>
<keyword evidence="2" id="KW-1185">Reference proteome</keyword>
<evidence type="ECO:0000313" key="2">
    <source>
        <dbReference type="Proteomes" id="UP000237271"/>
    </source>
</evidence>
<reference evidence="1 2" key="1">
    <citation type="journal article" date="2017" name="Genome Biol. Evol.">
        <title>Phytophthora megakarya and P. palmivora, closely related causal agents of cacao black pod rot, underwent increases in genome sizes and gene numbers by different mechanisms.</title>
        <authorList>
            <person name="Ali S.S."/>
            <person name="Shao J."/>
            <person name="Lary D.J."/>
            <person name="Kronmiller B."/>
            <person name="Shen D."/>
            <person name="Strem M.D."/>
            <person name="Amoako-Attah I."/>
            <person name="Akrofi A.Y."/>
            <person name="Begoude B.A."/>
            <person name="Ten Hoopen G.M."/>
            <person name="Coulibaly K."/>
            <person name="Kebe B.I."/>
            <person name="Melnick R.L."/>
            <person name="Guiltinan M.J."/>
            <person name="Tyler B.M."/>
            <person name="Meinhardt L.W."/>
            <person name="Bailey B.A."/>
        </authorList>
    </citation>
    <scope>NUCLEOTIDE SEQUENCE [LARGE SCALE GENOMIC DNA]</scope>
    <source>
        <strain evidence="2">sbr112.9</strain>
    </source>
</reference>
<keyword evidence="1" id="KW-0067">ATP-binding</keyword>
<accession>A0A2P4X4Z8</accession>
<keyword evidence="1" id="KW-0347">Helicase</keyword>
<comment type="caution">
    <text evidence="1">The sequence shown here is derived from an EMBL/GenBank/DDBJ whole genome shotgun (WGS) entry which is preliminary data.</text>
</comment>